<accession>A0A2R8AQJ1</accession>
<evidence type="ECO:0000313" key="2">
    <source>
        <dbReference type="Proteomes" id="UP000244904"/>
    </source>
</evidence>
<keyword evidence="2" id="KW-1185">Reference proteome</keyword>
<name>A0A2R8AQJ1_9RHOB</name>
<dbReference type="Proteomes" id="UP000244904">
    <property type="component" value="Unassembled WGS sequence"/>
</dbReference>
<reference evidence="2" key="1">
    <citation type="submission" date="2018-03" db="EMBL/GenBank/DDBJ databases">
        <authorList>
            <person name="Rodrigo-Torres L."/>
            <person name="Arahal R. D."/>
            <person name="Lucena T."/>
        </authorList>
    </citation>
    <scope>NUCLEOTIDE SEQUENCE [LARGE SCALE GENOMIC DNA]</scope>
    <source>
        <strain evidence="2">CECT 8871</strain>
    </source>
</reference>
<sequence length="115" mass="13679">MTTEFTLRRLHSDIVATQVWLRNKYGPAFRMIVIDRHYSCAPDEIAYVVVYAADDNAPLRREMRAHATRILEARGWRLNPQPGRDVRDFEESDRWLSNHERLEILGQVEEWLKNK</sequence>
<protein>
    <submittedName>
        <fullName evidence="1">Uncharacterized protein</fullName>
    </submittedName>
</protein>
<gene>
    <name evidence="1" type="ORF">PRI8871_00685</name>
</gene>
<dbReference type="EMBL" id="OMOJ01000001">
    <property type="protein sequence ID" value="SPF78094.1"/>
    <property type="molecule type" value="Genomic_DNA"/>
</dbReference>
<dbReference type="RefSeq" id="WP_108884769.1">
    <property type="nucleotide sequence ID" value="NZ_OMOJ01000001.1"/>
</dbReference>
<evidence type="ECO:0000313" key="1">
    <source>
        <dbReference type="EMBL" id="SPF78094.1"/>
    </source>
</evidence>
<dbReference type="AlphaFoldDB" id="A0A2R8AQJ1"/>
<organism evidence="1 2">
    <name type="scientific">Pseudoprimorskyibacter insulae</name>
    <dbReference type="NCBI Taxonomy" id="1695997"/>
    <lineage>
        <taxon>Bacteria</taxon>
        <taxon>Pseudomonadati</taxon>
        <taxon>Pseudomonadota</taxon>
        <taxon>Alphaproteobacteria</taxon>
        <taxon>Rhodobacterales</taxon>
        <taxon>Paracoccaceae</taxon>
        <taxon>Pseudoprimorskyibacter</taxon>
    </lineage>
</organism>
<proteinExistence type="predicted"/>